<sequence>MIGNKLDLVDTSTRAVTTQEGKQFALDNNLTFYEVSAKSEENIVQAASDLYLQMYLKANAVGASSVFKYIAIGESGVGKSSLMKRFNGCRIDLSGLPPHIKPPSPIHINTNTNTRPFQPPRKPLLPAGTSKVIGGIVLLYGIMKSGYLVHLVVFIMLGCALMLVWKWEEMLNFKMREPEVTLKGIESSVNVSSIAPPVVNVWKMDNESKNEEVEIHTQNYWNKVNELLKPKEMCS</sequence>
<dbReference type="EMBL" id="GIBP01006707">
    <property type="protein sequence ID" value="NDV35676.1"/>
    <property type="molecule type" value="Transcribed_RNA"/>
</dbReference>
<dbReference type="GO" id="GO:0005525">
    <property type="term" value="F:GTP binding"/>
    <property type="evidence" value="ECO:0007669"/>
    <property type="project" value="InterPro"/>
</dbReference>
<keyword evidence="1" id="KW-1133">Transmembrane helix</keyword>
<dbReference type="InterPro" id="IPR027417">
    <property type="entry name" value="P-loop_NTPase"/>
</dbReference>
<dbReference type="PANTHER" id="PTHR47979">
    <property type="entry name" value="DRAB11-RELATED"/>
    <property type="match status" value="1"/>
</dbReference>
<dbReference type="AlphaFoldDB" id="A0A6B2LF63"/>
<dbReference type="GO" id="GO:0003924">
    <property type="term" value="F:GTPase activity"/>
    <property type="evidence" value="ECO:0007669"/>
    <property type="project" value="InterPro"/>
</dbReference>
<evidence type="ECO:0000313" key="2">
    <source>
        <dbReference type="EMBL" id="NDV35676.1"/>
    </source>
</evidence>
<dbReference type="InterPro" id="IPR050209">
    <property type="entry name" value="Rab_GTPases_membrane_traffic"/>
</dbReference>
<accession>A0A6B2LF63</accession>
<name>A0A6B2LF63_9EUKA</name>
<evidence type="ECO:0000256" key="1">
    <source>
        <dbReference type="SAM" id="Phobius"/>
    </source>
</evidence>
<organism evidence="2">
    <name type="scientific">Arcella intermedia</name>
    <dbReference type="NCBI Taxonomy" id="1963864"/>
    <lineage>
        <taxon>Eukaryota</taxon>
        <taxon>Amoebozoa</taxon>
        <taxon>Tubulinea</taxon>
        <taxon>Elardia</taxon>
        <taxon>Arcellinida</taxon>
        <taxon>Sphaerothecina</taxon>
        <taxon>Arcellidae</taxon>
        <taxon>Arcella</taxon>
    </lineage>
</organism>
<dbReference type="InterPro" id="IPR001806">
    <property type="entry name" value="Small_GTPase"/>
</dbReference>
<dbReference type="PROSITE" id="PS51419">
    <property type="entry name" value="RAB"/>
    <property type="match status" value="1"/>
</dbReference>
<dbReference type="SUPFAM" id="SSF52540">
    <property type="entry name" value="P-loop containing nucleoside triphosphate hydrolases"/>
    <property type="match status" value="1"/>
</dbReference>
<proteinExistence type="predicted"/>
<protein>
    <submittedName>
        <fullName evidence="2">Uncharacterized protein</fullName>
    </submittedName>
</protein>
<dbReference type="Pfam" id="PF00071">
    <property type="entry name" value="Ras"/>
    <property type="match status" value="1"/>
</dbReference>
<keyword evidence="1" id="KW-0812">Transmembrane</keyword>
<dbReference type="Gene3D" id="3.40.50.300">
    <property type="entry name" value="P-loop containing nucleotide triphosphate hydrolases"/>
    <property type="match status" value="1"/>
</dbReference>
<keyword evidence="1" id="KW-0472">Membrane</keyword>
<reference evidence="2" key="1">
    <citation type="journal article" date="2020" name="J. Eukaryot. Microbiol.">
        <title>De novo Sequencing, Assembly and Annotation of the Transcriptome for the Free-Living Testate Amoeba Arcella intermedia.</title>
        <authorList>
            <person name="Ribeiro G.M."/>
            <person name="Porfirio-Sousa A.L."/>
            <person name="Maurer-Alcala X.X."/>
            <person name="Katz L.A."/>
            <person name="Lahr D.J.G."/>
        </authorList>
    </citation>
    <scope>NUCLEOTIDE SEQUENCE</scope>
</reference>
<feature type="transmembrane region" description="Helical" evidence="1">
    <location>
        <begin position="148"/>
        <end position="167"/>
    </location>
</feature>